<reference evidence="5 6" key="1">
    <citation type="submission" date="2019-08" db="EMBL/GenBank/DDBJ databases">
        <title>Hyperibacter terrae gen. nov., sp. nov. and Hyperibacter viscosus sp. nov., two new members in the family Rhodospirillaceae isolated from the rhizosphere of Hypericum perforatum.</title>
        <authorList>
            <person name="Noviana Z."/>
        </authorList>
    </citation>
    <scope>NUCLEOTIDE SEQUENCE [LARGE SCALE GENOMIC DNA]</scope>
    <source>
        <strain evidence="5 6">R5959</strain>
    </source>
</reference>
<comment type="similarity">
    <text evidence="2">Belongs to the bacterial solute-binding protein 2 family.</text>
</comment>
<proteinExistence type="inferred from homology"/>
<protein>
    <submittedName>
        <fullName evidence="5">ABC transporter substrate-binding protein</fullName>
    </submittedName>
</protein>
<evidence type="ECO:0000313" key="6">
    <source>
        <dbReference type="Proteomes" id="UP000325797"/>
    </source>
</evidence>
<dbReference type="PANTHER" id="PTHR46847:SF1">
    <property type="entry name" value="D-ALLOSE-BINDING PERIPLASMIC PROTEIN-RELATED"/>
    <property type="match status" value="1"/>
</dbReference>
<dbReference type="PANTHER" id="PTHR46847">
    <property type="entry name" value="D-ALLOSE-BINDING PERIPLASMIC PROTEIN-RELATED"/>
    <property type="match status" value="1"/>
</dbReference>
<evidence type="ECO:0000256" key="3">
    <source>
        <dbReference type="ARBA" id="ARBA00022729"/>
    </source>
</evidence>
<evidence type="ECO:0000256" key="2">
    <source>
        <dbReference type="ARBA" id="ARBA00007639"/>
    </source>
</evidence>
<dbReference type="GO" id="GO:0030246">
    <property type="term" value="F:carbohydrate binding"/>
    <property type="evidence" value="ECO:0007669"/>
    <property type="project" value="UniProtKB-ARBA"/>
</dbReference>
<dbReference type="InterPro" id="IPR025997">
    <property type="entry name" value="SBP_2_dom"/>
</dbReference>
<dbReference type="AlphaFoldDB" id="A0A5J6N2N0"/>
<dbReference type="EMBL" id="CP042582">
    <property type="protein sequence ID" value="QEX24238.1"/>
    <property type="molecule type" value="Genomic_DNA"/>
</dbReference>
<keyword evidence="6" id="KW-1185">Reference proteome</keyword>
<dbReference type="GO" id="GO:0030313">
    <property type="term" value="C:cell envelope"/>
    <property type="evidence" value="ECO:0007669"/>
    <property type="project" value="UniProtKB-SubCell"/>
</dbReference>
<organism evidence="5 6">
    <name type="scientific">Hypericibacter adhaerens</name>
    <dbReference type="NCBI Taxonomy" id="2602016"/>
    <lineage>
        <taxon>Bacteria</taxon>
        <taxon>Pseudomonadati</taxon>
        <taxon>Pseudomonadota</taxon>
        <taxon>Alphaproteobacteria</taxon>
        <taxon>Rhodospirillales</taxon>
        <taxon>Dongiaceae</taxon>
        <taxon>Hypericibacter</taxon>
    </lineage>
</organism>
<dbReference type="PROSITE" id="PS51318">
    <property type="entry name" value="TAT"/>
    <property type="match status" value="1"/>
</dbReference>
<accession>A0A5J6N2N0</accession>
<dbReference type="Proteomes" id="UP000325797">
    <property type="component" value="Chromosome"/>
</dbReference>
<dbReference type="InterPro" id="IPR006311">
    <property type="entry name" value="TAT_signal"/>
</dbReference>
<keyword evidence="3" id="KW-0732">Signal</keyword>
<name>A0A5J6N2N0_9PROT</name>
<dbReference type="Gene3D" id="3.40.50.2300">
    <property type="match status" value="2"/>
</dbReference>
<comment type="subcellular location">
    <subcellularLocation>
        <location evidence="1">Cell envelope</location>
    </subcellularLocation>
</comment>
<dbReference type="OrthoDB" id="9773673at2"/>
<evidence type="ECO:0000259" key="4">
    <source>
        <dbReference type="Pfam" id="PF13407"/>
    </source>
</evidence>
<gene>
    <name evidence="5" type="primary">rbsB</name>
    <name evidence="5" type="ORF">FRZ61_41790</name>
</gene>
<dbReference type="SUPFAM" id="SSF53822">
    <property type="entry name" value="Periplasmic binding protein-like I"/>
    <property type="match status" value="1"/>
</dbReference>
<evidence type="ECO:0000256" key="1">
    <source>
        <dbReference type="ARBA" id="ARBA00004196"/>
    </source>
</evidence>
<sequence length="446" mass="48327">MAKRLDPRLFPDYTQKKVVDSAMERLDLHGFTRRQFLSFASASAIAAATAVTLGKPAVAIADPSGKIAHLMMTLQLEYCANADAGAHGAAKALGLGITSLDGQLDSERQLNQFEQQIADGVNGVLLHAPGGGSIKRIAQLANENKVWLDNTWGTLPWFTPFEAGDYYTLYAEPDEFSAHRAVTVEVCKAVKEKFGGGTVVGVTGIEGNSTDIIRSRGRDDAFKDFPEIKFAGSLPGKWNREDSQKAMEDLISRYPKIVGVIAQNDDVADGCIAALRAAGIQPGQDVFVSGADGTTGGAEAIKQGKLLATSANVPAYMGAFLSTRLYDVMNGWKPRASERMMNWRSVAMTKSNVDAYLSRYVNNDGVDPFDYEKLSKVKHPDDWDPQAEVFPMNIDQEWGGIDKPAGWDYPAAYRAAHDGGEAKAVAAEYAAHYKIDFFGPSPMKKA</sequence>
<dbReference type="Pfam" id="PF13407">
    <property type="entry name" value="Peripla_BP_4"/>
    <property type="match status" value="1"/>
</dbReference>
<dbReference type="KEGG" id="hadh:FRZ61_41790"/>
<dbReference type="RefSeq" id="WP_151119534.1">
    <property type="nucleotide sequence ID" value="NZ_CP042582.1"/>
</dbReference>
<dbReference type="CDD" id="cd01536">
    <property type="entry name" value="PBP1_ABC_sugar_binding-like"/>
    <property type="match status" value="1"/>
</dbReference>
<feature type="domain" description="Periplasmic binding protein" evidence="4">
    <location>
        <begin position="68"/>
        <end position="331"/>
    </location>
</feature>
<evidence type="ECO:0000313" key="5">
    <source>
        <dbReference type="EMBL" id="QEX24238.1"/>
    </source>
</evidence>
<dbReference type="InterPro" id="IPR028082">
    <property type="entry name" value="Peripla_BP_I"/>
</dbReference>